<feature type="repeat" description="ANK" evidence="4">
    <location>
        <begin position="272"/>
        <end position="304"/>
    </location>
</feature>
<dbReference type="AlphaFoldDB" id="A0A3N4KLS8"/>
<evidence type="ECO:0000256" key="1">
    <source>
        <dbReference type="ARBA" id="ARBA00012210"/>
    </source>
</evidence>
<accession>A0A3N4KLS8</accession>
<evidence type="ECO:0000313" key="6">
    <source>
        <dbReference type="Proteomes" id="UP000277580"/>
    </source>
</evidence>
<evidence type="ECO:0000256" key="2">
    <source>
        <dbReference type="ARBA" id="ARBA00022737"/>
    </source>
</evidence>
<keyword evidence="2" id="KW-0677">Repeat</keyword>
<dbReference type="SUPFAM" id="SSF48403">
    <property type="entry name" value="Ankyrin repeat"/>
    <property type="match status" value="1"/>
</dbReference>
<sequence>MKIWAKDGDVASYIEQKISEYPRARSLSQGNYRDKIISELTECAKGMFLLVYFYIECLCQQTTTKQIIMELERIKKGSGGSTNRSLSPTYDRAMDILYAQHPPGRVELAIRVLSWLVKARKVLTIHQLHEAVTADEGCTTFEESDLPHMQTMIDACASRNPQWLDILTPHGTLMPSGDLTRVSPLQIGCILGHLSAVQKLLKNDSGVPTAENSEHEGVGLSKILSSWGCWACWKGGQSKNIAPIVRLVVENGANPSVMGPSQKMFLSGALYSHGTALHHAVEHTFIEAIEPLLSKGADISAADRGGWTALHLAAGHRSTKAMELLLSKGADISVADSDGLTALHYAAAEYGMAKETEFLLSEGADISAADSNGWTAFHLAARWDSSDSVKTLLDRGASTSDVDNKGKTALHLAARRGLSRF</sequence>
<feature type="repeat" description="ANK" evidence="4">
    <location>
        <begin position="338"/>
        <end position="371"/>
    </location>
</feature>
<reference evidence="5 6" key="1">
    <citation type="journal article" date="2018" name="Nat. Ecol. Evol.">
        <title>Pezizomycetes genomes reveal the molecular basis of ectomycorrhizal truffle lifestyle.</title>
        <authorList>
            <person name="Murat C."/>
            <person name="Payen T."/>
            <person name="Noel B."/>
            <person name="Kuo A."/>
            <person name="Morin E."/>
            <person name="Chen J."/>
            <person name="Kohler A."/>
            <person name="Krizsan K."/>
            <person name="Balestrini R."/>
            <person name="Da Silva C."/>
            <person name="Montanini B."/>
            <person name="Hainaut M."/>
            <person name="Levati E."/>
            <person name="Barry K.W."/>
            <person name="Belfiori B."/>
            <person name="Cichocki N."/>
            <person name="Clum A."/>
            <person name="Dockter R.B."/>
            <person name="Fauchery L."/>
            <person name="Guy J."/>
            <person name="Iotti M."/>
            <person name="Le Tacon F."/>
            <person name="Lindquist E.A."/>
            <person name="Lipzen A."/>
            <person name="Malagnac F."/>
            <person name="Mello A."/>
            <person name="Molinier V."/>
            <person name="Miyauchi S."/>
            <person name="Poulain J."/>
            <person name="Riccioni C."/>
            <person name="Rubini A."/>
            <person name="Sitrit Y."/>
            <person name="Splivallo R."/>
            <person name="Traeger S."/>
            <person name="Wang M."/>
            <person name="Zifcakova L."/>
            <person name="Wipf D."/>
            <person name="Zambonelli A."/>
            <person name="Paolocci F."/>
            <person name="Nowrousian M."/>
            <person name="Ottonello S."/>
            <person name="Baldrian P."/>
            <person name="Spatafora J.W."/>
            <person name="Henrissat B."/>
            <person name="Nagy L.G."/>
            <person name="Aury J.M."/>
            <person name="Wincker P."/>
            <person name="Grigoriev I.V."/>
            <person name="Bonfante P."/>
            <person name="Martin F.M."/>
        </authorList>
    </citation>
    <scope>NUCLEOTIDE SEQUENCE [LARGE SCALE GENOMIC DNA]</scope>
    <source>
        <strain evidence="5 6">CCBAS932</strain>
    </source>
</reference>
<dbReference type="InterPro" id="IPR036770">
    <property type="entry name" value="Ankyrin_rpt-contain_sf"/>
</dbReference>
<dbReference type="PROSITE" id="PS50297">
    <property type="entry name" value="ANK_REP_REGION"/>
    <property type="match status" value="4"/>
</dbReference>
<organism evidence="5 6">
    <name type="scientific">Morchella conica CCBAS932</name>
    <dbReference type="NCBI Taxonomy" id="1392247"/>
    <lineage>
        <taxon>Eukaryota</taxon>
        <taxon>Fungi</taxon>
        <taxon>Dikarya</taxon>
        <taxon>Ascomycota</taxon>
        <taxon>Pezizomycotina</taxon>
        <taxon>Pezizomycetes</taxon>
        <taxon>Pezizales</taxon>
        <taxon>Morchellaceae</taxon>
        <taxon>Morchella</taxon>
    </lineage>
</organism>
<dbReference type="InterPro" id="IPR002110">
    <property type="entry name" value="Ankyrin_rpt"/>
</dbReference>
<dbReference type="InParanoid" id="A0A3N4KLS8"/>
<proteinExistence type="predicted"/>
<name>A0A3N4KLS8_9PEZI</name>
<dbReference type="PANTHER" id="PTHR24161:SF85">
    <property type="entry name" value="PALMITOYLTRANSFERASE HIP14"/>
    <property type="match status" value="1"/>
</dbReference>
<evidence type="ECO:0000256" key="3">
    <source>
        <dbReference type="ARBA" id="ARBA00023043"/>
    </source>
</evidence>
<keyword evidence="3 4" id="KW-0040">ANK repeat</keyword>
<keyword evidence="6" id="KW-1185">Reference proteome</keyword>
<dbReference type="Gene3D" id="1.25.40.20">
    <property type="entry name" value="Ankyrin repeat-containing domain"/>
    <property type="match status" value="2"/>
</dbReference>
<protein>
    <recommendedName>
        <fullName evidence="1">protein S-acyltransferase</fullName>
        <ecNumber evidence="1">2.3.1.225</ecNumber>
    </recommendedName>
</protein>
<dbReference type="EC" id="2.3.1.225" evidence="1"/>
<dbReference type="Pfam" id="PF00023">
    <property type="entry name" value="Ank"/>
    <property type="match status" value="1"/>
</dbReference>
<evidence type="ECO:0000313" key="5">
    <source>
        <dbReference type="EMBL" id="RPB11470.1"/>
    </source>
</evidence>
<gene>
    <name evidence="5" type="ORF">P167DRAFT_546289</name>
</gene>
<dbReference type="Pfam" id="PF12796">
    <property type="entry name" value="Ank_2"/>
    <property type="match status" value="1"/>
</dbReference>
<feature type="repeat" description="ANK" evidence="4">
    <location>
        <begin position="305"/>
        <end position="337"/>
    </location>
</feature>
<evidence type="ECO:0000256" key="4">
    <source>
        <dbReference type="PROSITE-ProRule" id="PRU00023"/>
    </source>
</evidence>
<dbReference type="STRING" id="1392247.A0A3N4KLS8"/>
<feature type="repeat" description="ANK" evidence="4">
    <location>
        <begin position="372"/>
        <end position="404"/>
    </location>
</feature>
<dbReference type="OrthoDB" id="448455at2759"/>
<dbReference type="PROSITE" id="PS50088">
    <property type="entry name" value="ANK_REPEAT"/>
    <property type="match status" value="4"/>
</dbReference>
<dbReference type="Proteomes" id="UP000277580">
    <property type="component" value="Unassembled WGS sequence"/>
</dbReference>
<dbReference type="EMBL" id="ML119135">
    <property type="protein sequence ID" value="RPB11470.1"/>
    <property type="molecule type" value="Genomic_DNA"/>
</dbReference>
<dbReference type="PANTHER" id="PTHR24161">
    <property type="entry name" value="ANK_REP_REGION DOMAIN-CONTAINING PROTEIN-RELATED"/>
    <property type="match status" value="1"/>
</dbReference>
<dbReference type="SMART" id="SM00248">
    <property type="entry name" value="ANK"/>
    <property type="match status" value="5"/>
</dbReference>